<evidence type="ECO:0000256" key="5">
    <source>
        <dbReference type="ARBA" id="ARBA00023065"/>
    </source>
</evidence>
<dbReference type="PRINTS" id="PR00169">
    <property type="entry name" value="KCHANNEL"/>
</dbReference>
<dbReference type="Gene3D" id="3.40.50.720">
    <property type="entry name" value="NAD(P)-binding Rossmann-like Domain"/>
    <property type="match status" value="2"/>
</dbReference>
<dbReference type="InterPro" id="IPR036291">
    <property type="entry name" value="NAD(P)-bd_dom_sf"/>
</dbReference>
<organism evidence="11">
    <name type="scientific">uncultured Sulfurovum sp</name>
    <dbReference type="NCBI Taxonomy" id="269237"/>
    <lineage>
        <taxon>Bacteria</taxon>
        <taxon>Pseudomonadati</taxon>
        <taxon>Campylobacterota</taxon>
        <taxon>Epsilonproteobacteria</taxon>
        <taxon>Campylobacterales</taxon>
        <taxon>Sulfurovaceae</taxon>
        <taxon>Sulfurovum</taxon>
        <taxon>environmental samples</taxon>
    </lineage>
</organism>
<dbReference type="GO" id="GO:0001508">
    <property type="term" value="P:action potential"/>
    <property type="evidence" value="ECO:0007669"/>
    <property type="project" value="TreeGrafter"/>
</dbReference>
<feature type="domain" description="RCK N-terminal" evidence="9">
    <location>
        <begin position="275"/>
        <end position="392"/>
    </location>
</feature>
<keyword evidence="7 11" id="KW-0407">Ion channel</keyword>
<dbReference type="InterPro" id="IPR013099">
    <property type="entry name" value="K_chnl_dom"/>
</dbReference>
<dbReference type="SUPFAM" id="SSF81324">
    <property type="entry name" value="Voltage-gated potassium channels"/>
    <property type="match status" value="1"/>
</dbReference>
<evidence type="ECO:0000256" key="2">
    <source>
        <dbReference type="ARBA" id="ARBA00022448"/>
    </source>
</evidence>
<comment type="subcellular location">
    <subcellularLocation>
        <location evidence="1">Cell membrane</location>
        <topology evidence="1">Multi-pass membrane protein</topology>
    </subcellularLocation>
</comment>
<protein>
    <submittedName>
        <fullName evidence="11">Potassium voltage-gated channel subfamily KQT possible potassium channel, VIC family</fullName>
    </submittedName>
</protein>
<feature type="transmembrane region" description="Helical" evidence="8">
    <location>
        <begin position="63"/>
        <end position="85"/>
    </location>
</feature>
<dbReference type="EMBL" id="CACVAP010000037">
    <property type="protein sequence ID" value="CAA6802237.1"/>
    <property type="molecule type" value="Genomic_DNA"/>
</dbReference>
<evidence type="ECO:0000259" key="10">
    <source>
        <dbReference type="Pfam" id="PF07885"/>
    </source>
</evidence>
<evidence type="ECO:0000313" key="11">
    <source>
        <dbReference type="EMBL" id="CAA6802237.1"/>
    </source>
</evidence>
<evidence type="ECO:0000256" key="6">
    <source>
        <dbReference type="ARBA" id="ARBA00023136"/>
    </source>
</evidence>
<feature type="domain" description="Potassium channel" evidence="10">
    <location>
        <begin position="174"/>
        <end position="251"/>
    </location>
</feature>
<dbReference type="InterPro" id="IPR003148">
    <property type="entry name" value="RCK_N"/>
</dbReference>
<dbReference type="AlphaFoldDB" id="A0A6S6SA32"/>
<dbReference type="SUPFAM" id="SSF51735">
    <property type="entry name" value="NAD(P)-binding Rossmann-fold domains"/>
    <property type="match status" value="2"/>
</dbReference>
<feature type="transmembrane region" description="Helical" evidence="8">
    <location>
        <begin position="119"/>
        <end position="138"/>
    </location>
</feature>
<keyword evidence="2" id="KW-0813">Transport</keyword>
<feature type="transmembrane region" description="Helical" evidence="8">
    <location>
        <begin position="195"/>
        <end position="215"/>
    </location>
</feature>
<dbReference type="Gene3D" id="1.10.287.70">
    <property type="match status" value="1"/>
</dbReference>
<keyword evidence="4 8" id="KW-1133">Transmembrane helix</keyword>
<dbReference type="PANTHER" id="PTHR11537:SF254">
    <property type="entry name" value="POTASSIUM VOLTAGE-GATED CHANNEL PROTEIN SHAB"/>
    <property type="match status" value="1"/>
</dbReference>
<proteinExistence type="predicted"/>
<reference evidence="11" key="1">
    <citation type="submission" date="2020-01" db="EMBL/GenBank/DDBJ databases">
        <authorList>
            <person name="Meier V. D."/>
            <person name="Meier V D."/>
        </authorList>
    </citation>
    <scope>NUCLEOTIDE SEQUENCE</scope>
    <source>
        <strain evidence="11">HLG_WM_MAG_06</strain>
    </source>
</reference>
<keyword evidence="6 8" id="KW-0472">Membrane</keyword>
<feature type="transmembrane region" description="Helical" evidence="8">
    <location>
        <begin position="39"/>
        <end position="57"/>
    </location>
</feature>
<feature type="transmembrane region" description="Helical" evidence="8">
    <location>
        <begin position="169"/>
        <end position="188"/>
    </location>
</feature>
<feature type="transmembrane region" description="Helical" evidence="8">
    <location>
        <begin position="227"/>
        <end position="252"/>
    </location>
</feature>
<evidence type="ECO:0000256" key="1">
    <source>
        <dbReference type="ARBA" id="ARBA00004651"/>
    </source>
</evidence>
<dbReference type="PANTHER" id="PTHR11537">
    <property type="entry name" value="VOLTAGE-GATED POTASSIUM CHANNEL"/>
    <property type="match status" value="1"/>
</dbReference>
<keyword evidence="3 8" id="KW-0812">Transmembrane</keyword>
<dbReference type="InterPro" id="IPR028325">
    <property type="entry name" value="VG_K_chnl"/>
</dbReference>
<name>A0A6S6SA32_9BACT</name>
<dbReference type="Pfam" id="PF02254">
    <property type="entry name" value="TrkA_N"/>
    <property type="match status" value="1"/>
</dbReference>
<dbReference type="Pfam" id="PF07885">
    <property type="entry name" value="Ion_trans_2"/>
    <property type="match status" value="1"/>
</dbReference>
<evidence type="ECO:0000259" key="9">
    <source>
        <dbReference type="Pfam" id="PF02254"/>
    </source>
</evidence>
<dbReference type="GO" id="GO:0008076">
    <property type="term" value="C:voltage-gated potassium channel complex"/>
    <property type="evidence" value="ECO:0007669"/>
    <property type="project" value="InterPro"/>
</dbReference>
<dbReference type="GO" id="GO:0005249">
    <property type="term" value="F:voltage-gated potassium channel activity"/>
    <property type="evidence" value="ECO:0007669"/>
    <property type="project" value="InterPro"/>
</dbReference>
<evidence type="ECO:0000256" key="3">
    <source>
        <dbReference type="ARBA" id="ARBA00022692"/>
    </source>
</evidence>
<keyword evidence="5" id="KW-0406">Ion transport</keyword>
<evidence type="ECO:0000256" key="7">
    <source>
        <dbReference type="ARBA" id="ARBA00023303"/>
    </source>
</evidence>
<accession>A0A6S6SA32</accession>
<evidence type="ECO:0000256" key="4">
    <source>
        <dbReference type="ARBA" id="ARBA00022989"/>
    </source>
</evidence>
<gene>
    <name evidence="11" type="ORF">HELGO_WM34918</name>
</gene>
<sequence>MKKMLINISKNLKNSQSYQNKKNFLRELLTNRETSYTKYFDSTMIVLILFSVFILVLNKTYDIPKWILFIDIWVISAIFLLEYILRFWIHSDVHEQILEQERKKCSLPKTLWVIVKSKFKYIFSLAGIIDLLAIFPQFRIMRLLKLYHYLYGAKTLLKALSKKEFEFKFLGYILVTVVFSFASVLYIAEHGENPGITSFLDAIYWALVTVSTVGYGDISPVTDLGKIIAMVGIILGIAMISFVTSVMVSAFAERFDELRTYSSINSLYNLDNVVVLNGYGYLGSRIAHYIKEETNYNCVVIEENKEKSSKAFDSSHITIYGDGCSVEVMKKIYKNETNIVAMLTLKASDIDNIYFILNAKSYNRNSIVLSRITHAHLTSQYNSIGTDKVINPYAIIHNRAYHYIINQLQENNRFKISVFGYGQKSKNLVDMCISSGIDVEIYDNVERSEGQVMMLDFEKEEHLETLKDLSNNLIICAMDDEAINHYLAISLKVNEFNGKIIALSDTKQKNRQLKLAGADVIFDLYDESAKEFISQLNEVGKN</sequence>
<evidence type="ECO:0000256" key="8">
    <source>
        <dbReference type="SAM" id="Phobius"/>
    </source>
</evidence>